<comment type="cofactor">
    <cofactor evidence="7">
        <name>[2Fe-2S] cluster</name>
        <dbReference type="ChEBI" id="CHEBI:190135"/>
    </cofactor>
</comment>
<dbReference type="AlphaFoldDB" id="A0A7V5HYV5"/>
<evidence type="ECO:0000259" key="8">
    <source>
        <dbReference type="PROSITE" id="PS51918"/>
    </source>
</evidence>
<dbReference type="SMART" id="SM00729">
    <property type="entry name" value="Elp3"/>
    <property type="match status" value="1"/>
</dbReference>
<dbReference type="SFLD" id="SFLDG01060">
    <property type="entry name" value="BATS_domain_containing"/>
    <property type="match status" value="1"/>
</dbReference>
<dbReference type="PROSITE" id="PS51918">
    <property type="entry name" value="RADICAL_SAM"/>
    <property type="match status" value="1"/>
</dbReference>
<comment type="cofactor">
    <cofactor evidence="1">
        <name>[4Fe-4S] cluster</name>
        <dbReference type="ChEBI" id="CHEBI:49883"/>
    </cofactor>
</comment>
<dbReference type="InterPro" id="IPR058240">
    <property type="entry name" value="rSAM_sf"/>
</dbReference>
<evidence type="ECO:0000256" key="6">
    <source>
        <dbReference type="ARBA" id="ARBA00023014"/>
    </source>
</evidence>
<dbReference type="InterPro" id="IPR034428">
    <property type="entry name" value="ThiH/NoCL/HydG-like"/>
</dbReference>
<gene>
    <name evidence="9" type="primary">hydG</name>
    <name evidence="9" type="ORF">ENL39_03085</name>
</gene>
<comment type="caution">
    <text evidence="9">The sequence shown here is derived from an EMBL/GenBank/DDBJ whole genome shotgun (WGS) entry which is preliminary data.</text>
</comment>
<dbReference type="EMBL" id="DRTT01000090">
    <property type="protein sequence ID" value="HHF98454.1"/>
    <property type="molecule type" value="Genomic_DNA"/>
</dbReference>
<dbReference type="SFLD" id="SFLDS00029">
    <property type="entry name" value="Radical_SAM"/>
    <property type="match status" value="1"/>
</dbReference>
<evidence type="ECO:0000313" key="9">
    <source>
        <dbReference type="EMBL" id="HHF98454.1"/>
    </source>
</evidence>
<evidence type="ECO:0000256" key="7">
    <source>
        <dbReference type="ARBA" id="ARBA00034078"/>
    </source>
</evidence>
<dbReference type="Pfam" id="PF04055">
    <property type="entry name" value="Radical_SAM"/>
    <property type="match status" value="1"/>
</dbReference>
<dbReference type="GO" id="GO:0044272">
    <property type="term" value="P:sulfur compound biosynthetic process"/>
    <property type="evidence" value="ECO:0007669"/>
    <property type="project" value="UniProtKB-ARBA"/>
</dbReference>
<dbReference type="GO" id="GO:0051539">
    <property type="term" value="F:4 iron, 4 sulfur cluster binding"/>
    <property type="evidence" value="ECO:0007669"/>
    <property type="project" value="UniProtKB-KW"/>
</dbReference>
<sequence>MTSITTISARKWIRSRIKEEEYKRYMKKERDFINDELIWEKLKSKRNPSPQEVRAILDKSLSLETLDPDETATLLNVKDKSLWEEIFAVAGEVKKKVYDNRIVTFAPLYCSNFCVNNCVYCAFRRDNRAEKRRRLSLEEVRREVEVLAGKIGHKRLIVVYGEHPLSDVNYIADTIKTIYSVKVKTKRGHGEIRRVNVNAAPMSIEELKMLKEIGIGTYQVFQETYHHDTYKKLHPEGTIKSNYQWRLYSLHRALEAGVDDVAIGALFGLYDWRFEVMGLLYHARDLEEHFGIGPHTISFPRLQPAVNTPFVQKAKYKVSDEDFKKLIAVIRLSVPYSGMILTAREPAHIRREVIPLGVTQTDASTKIGIGAYDQRDEGQKAEKQQFLLGDTRSLDEVIRELAENGYITSFCTAGYRCGRTGRCIMNLLKQGKERWFCKVNAVLTFREWLDDFASEKTRRVGEQLIEKEIEEIKQQKPSFYPKFMQYYERIKNGERDLYF</sequence>
<reference evidence="9" key="1">
    <citation type="journal article" date="2020" name="mSystems">
        <title>Genome- and Community-Level Interaction Insights into Carbon Utilization and Element Cycling Functions of Hydrothermarchaeota in Hydrothermal Sediment.</title>
        <authorList>
            <person name="Zhou Z."/>
            <person name="Liu Y."/>
            <person name="Xu W."/>
            <person name="Pan J."/>
            <person name="Luo Z.H."/>
            <person name="Li M."/>
        </authorList>
    </citation>
    <scope>NUCLEOTIDE SEQUENCE [LARGE SCALE GENOMIC DNA]</scope>
    <source>
        <strain evidence="9">HyVt-92</strain>
    </source>
</reference>
<dbReference type="SFLD" id="SFLDG01081">
    <property type="entry name" value="cleavage_of_the_Ca-Cb_bond_in"/>
    <property type="match status" value="1"/>
</dbReference>
<accession>A0A7V5HYV5</accession>
<keyword evidence="3" id="KW-0949">S-adenosyl-L-methionine</keyword>
<dbReference type="PANTHER" id="PTHR43583">
    <property type="entry name" value="2-IMINOACETATE SYNTHASE"/>
    <property type="match status" value="1"/>
</dbReference>
<dbReference type="SMART" id="SM00876">
    <property type="entry name" value="BATS"/>
    <property type="match status" value="1"/>
</dbReference>
<name>A0A7V5HYV5_UNCAE</name>
<dbReference type="InterPro" id="IPR006638">
    <property type="entry name" value="Elp3/MiaA/NifB-like_rSAM"/>
</dbReference>
<keyword evidence="4" id="KW-0479">Metal-binding</keyword>
<organism evidence="9">
    <name type="scientific">Aerophobetes bacterium</name>
    <dbReference type="NCBI Taxonomy" id="2030807"/>
    <lineage>
        <taxon>Bacteria</taxon>
        <taxon>Candidatus Aerophobota</taxon>
    </lineage>
</organism>
<dbReference type="GO" id="GO:0042364">
    <property type="term" value="P:water-soluble vitamin biosynthetic process"/>
    <property type="evidence" value="ECO:0007669"/>
    <property type="project" value="UniProtKB-ARBA"/>
</dbReference>
<dbReference type="InterPro" id="IPR007197">
    <property type="entry name" value="rSAM"/>
</dbReference>
<proteinExistence type="predicted"/>
<dbReference type="InterPro" id="IPR013785">
    <property type="entry name" value="Aldolase_TIM"/>
</dbReference>
<dbReference type="PANTHER" id="PTHR43583:SF2">
    <property type="entry name" value="THIAZOLE BIOSYNTHESIS PROTEIN"/>
    <property type="match status" value="1"/>
</dbReference>
<keyword evidence="2" id="KW-0004">4Fe-4S</keyword>
<dbReference type="NCBIfam" id="TIGR03955">
    <property type="entry name" value="rSAM_HydG"/>
    <property type="match status" value="1"/>
</dbReference>
<dbReference type="InterPro" id="IPR024007">
    <property type="entry name" value="FeFe-hyd_mat_HydG"/>
</dbReference>
<evidence type="ECO:0000256" key="2">
    <source>
        <dbReference type="ARBA" id="ARBA00022485"/>
    </source>
</evidence>
<dbReference type="GO" id="GO:0003824">
    <property type="term" value="F:catalytic activity"/>
    <property type="evidence" value="ECO:0007669"/>
    <property type="project" value="InterPro"/>
</dbReference>
<dbReference type="CDD" id="cd01335">
    <property type="entry name" value="Radical_SAM"/>
    <property type="match status" value="1"/>
</dbReference>
<keyword evidence="6" id="KW-0411">Iron-sulfur</keyword>
<evidence type="ECO:0000256" key="1">
    <source>
        <dbReference type="ARBA" id="ARBA00001966"/>
    </source>
</evidence>
<dbReference type="Gene3D" id="3.20.20.70">
    <property type="entry name" value="Aldolase class I"/>
    <property type="match status" value="1"/>
</dbReference>
<keyword evidence="5" id="KW-0408">Iron</keyword>
<evidence type="ECO:0000256" key="4">
    <source>
        <dbReference type="ARBA" id="ARBA00022723"/>
    </source>
</evidence>
<dbReference type="GO" id="GO:0046872">
    <property type="term" value="F:metal ion binding"/>
    <property type="evidence" value="ECO:0007669"/>
    <property type="project" value="UniProtKB-KW"/>
</dbReference>
<dbReference type="Pfam" id="PF06968">
    <property type="entry name" value="BATS"/>
    <property type="match status" value="1"/>
</dbReference>
<dbReference type="SUPFAM" id="SSF102114">
    <property type="entry name" value="Radical SAM enzymes"/>
    <property type="match status" value="1"/>
</dbReference>
<evidence type="ECO:0000256" key="5">
    <source>
        <dbReference type="ARBA" id="ARBA00023004"/>
    </source>
</evidence>
<evidence type="ECO:0000256" key="3">
    <source>
        <dbReference type="ARBA" id="ARBA00022691"/>
    </source>
</evidence>
<feature type="domain" description="Radical SAM core" evidence="8">
    <location>
        <begin position="98"/>
        <end position="337"/>
    </location>
</feature>
<dbReference type="InterPro" id="IPR010722">
    <property type="entry name" value="BATS_dom"/>
</dbReference>
<protein>
    <submittedName>
        <fullName evidence="9">[FeFe] hydrogenase H-cluster radical SAM maturase HydG</fullName>
    </submittedName>
</protein>
<dbReference type="Proteomes" id="UP000886070">
    <property type="component" value="Unassembled WGS sequence"/>
</dbReference>